<dbReference type="PANTHER" id="PTHR34512">
    <property type="entry name" value="CELL SURFACE PROTEIN"/>
    <property type="match status" value="1"/>
</dbReference>
<proteinExistence type="predicted"/>
<sequence length="444" mass="49631">MGSSISKAIKRGYTRRLVLPSLLVLCCVLLFFGTYLYLETISPYNPLCALAAPTPPSLLKVSTIEGNIYIQPAHLAARTANGKVLWEKPGLDAWALTAQDGILYVQSNRLAAVRISDGQTLWETAKDTVVTYRPVETRAPLVVNGTVYGQYDRYFVALRASDGKLLWKTPSDQAFMRLQAADREHVYITTFDGRSADDIPTITLRLLCLRAQDGTVQWTREQKIPSIAYDKYKITQIIPTPDALLVQANNSFWALRAQSGQEVWHFSVHLPQESDEGYAVTVQDDLVFLSTGSTLYALHINDGSQLWSFHAPETPTNTNTLLADDDHVYAQLNALYAFQADTGKVIWKQTLNHPRYILLANGILYLMQVHPFLSAIRAGDGQPLWQIESNTLPTSIATRLVAADNTNVYIASSGYDRCYHNAHSSIYAFRASDGYQIWSYRAAR</sequence>
<evidence type="ECO:0000313" key="4">
    <source>
        <dbReference type="Proteomes" id="UP000290365"/>
    </source>
</evidence>
<keyword evidence="1" id="KW-1133">Transmembrane helix</keyword>
<evidence type="ECO:0000256" key="1">
    <source>
        <dbReference type="SAM" id="Phobius"/>
    </source>
</evidence>
<keyword evidence="1" id="KW-0812">Transmembrane</keyword>
<dbReference type="Proteomes" id="UP000290365">
    <property type="component" value="Chromosome"/>
</dbReference>
<organism evidence="3 4">
    <name type="scientific">Ktedonosporobacter rubrisoli</name>
    <dbReference type="NCBI Taxonomy" id="2509675"/>
    <lineage>
        <taxon>Bacteria</taxon>
        <taxon>Bacillati</taxon>
        <taxon>Chloroflexota</taxon>
        <taxon>Ktedonobacteria</taxon>
        <taxon>Ktedonobacterales</taxon>
        <taxon>Ktedonosporobacteraceae</taxon>
        <taxon>Ktedonosporobacter</taxon>
    </lineage>
</organism>
<dbReference type="Gene3D" id="2.130.10.10">
    <property type="entry name" value="YVTN repeat-like/Quinoprotein amine dehydrogenase"/>
    <property type="match status" value="1"/>
</dbReference>
<dbReference type="PANTHER" id="PTHR34512:SF30">
    <property type="entry name" value="OUTER MEMBRANE PROTEIN ASSEMBLY FACTOR BAMB"/>
    <property type="match status" value="1"/>
</dbReference>
<reference evidence="3 4" key="1">
    <citation type="submission" date="2019-01" db="EMBL/GenBank/DDBJ databases">
        <title>Ktedonosporobacter rubrisoli SCAWS-G2.</title>
        <authorList>
            <person name="Huang Y."/>
            <person name="Yan B."/>
        </authorList>
    </citation>
    <scope>NUCLEOTIDE SEQUENCE [LARGE SCALE GENOMIC DNA]</scope>
    <source>
        <strain evidence="3 4">SCAWS-G2</strain>
    </source>
</reference>
<feature type="transmembrane region" description="Helical" evidence="1">
    <location>
        <begin position="17"/>
        <end position="38"/>
    </location>
</feature>
<dbReference type="Gene3D" id="2.40.128.630">
    <property type="match status" value="1"/>
</dbReference>
<dbReference type="EMBL" id="CP035758">
    <property type="protein sequence ID" value="QBD77032.1"/>
    <property type="molecule type" value="Genomic_DNA"/>
</dbReference>
<gene>
    <name evidence="3" type="ORF">EPA93_13875</name>
</gene>
<keyword evidence="1" id="KW-0472">Membrane</keyword>
<accession>A0A4P6JPM0</accession>
<evidence type="ECO:0000259" key="2">
    <source>
        <dbReference type="Pfam" id="PF13360"/>
    </source>
</evidence>
<dbReference type="InterPro" id="IPR011047">
    <property type="entry name" value="Quinoprotein_ADH-like_sf"/>
</dbReference>
<feature type="domain" description="Pyrrolo-quinoline quinone repeat" evidence="2">
    <location>
        <begin position="109"/>
        <end position="329"/>
    </location>
</feature>
<dbReference type="InterPro" id="IPR015943">
    <property type="entry name" value="WD40/YVTN_repeat-like_dom_sf"/>
</dbReference>
<dbReference type="InterPro" id="IPR002372">
    <property type="entry name" value="PQQ_rpt_dom"/>
</dbReference>
<dbReference type="Pfam" id="PF13360">
    <property type="entry name" value="PQQ_2"/>
    <property type="match status" value="1"/>
</dbReference>
<protein>
    <recommendedName>
        <fullName evidence="2">Pyrrolo-quinoline quinone repeat domain-containing protein</fullName>
    </recommendedName>
</protein>
<dbReference type="RefSeq" id="WP_129888096.1">
    <property type="nucleotide sequence ID" value="NZ_CP035758.1"/>
</dbReference>
<dbReference type="InterPro" id="IPR018391">
    <property type="entry name" value="PQQ_b-propeller_rpt"/>
</dbReference>
<name>A0A4P6JPM0_KTERU</name>
<evidence type="ECO:0000313" key="3">
    <source>
        <dbReference type="EMBL" id="QBD77032.1"/>
    </source>
</evidence>
<dbReference type="OrthoDB" id="159281at2"/>
<dbReference type="SMART" id="SM00564">
    <property type="entry name" value="PQQ"/>
    <property type="match status" value="4"/>
</dbReference>
<dbReference type="SUPFAM" id="SSF50998">
    <property type="entry name" value="Quinoprotein alcohol dehydrogenase-like"/>
    <property type="match status" value="1"/>
</dbReference>
<keyword evidence="4" id="KW-1185">Reference proteome</keyword>
<dbReference type="KEGG" id="kbs:EPA93_13875"/>
<dbReference type="AlphaFoldDB" id="A0A4P6JPM0"/>